<evidence type="ECO:0000313" key="3">
    <source>
        <dbReference type="Proteomes" id="UP000019373"/>
    </source>
</evidence>
<sequence>MESNHVRYDGGDVLIKPSWKSSNFFLVHRNVLSDRSPFFRAMLADRWSKPSVVGLDERATSLWTLYISPDTGDPENSTFVLTSKVPVEPEPAAAQSNVRWWLYDRLYTGLLSDYSGRDGYGADRNEECSCSSGLHRLCYACADTLARERVVEVHRCIFNLIYGKPFRFSEAMEPDRKILFLAELIHLAHLYSILDIASHKIERAFLEIEGLERHYHNCPLFFLEVGYYLQSEVMFVKAMEYIVGKGLLRDTTLPDHVLELEVDIRQGFSRYMGGCVQSISRVLAFREDKETTYEKPYRSLTKPQLKVREIAKTTLMNWITRNILQILELGEHLELPAWNWHKFLTAVGEQDARHLHGVGVGRLASRYAIKPTVLDAALKQQLERLSTTVYLQGLHESSSRDPEYDMFPCAHDNWYVGALVLPWEVKTRAVDHKLGVAGRSPGHDASAEYVPSEADFWGGGKEPKEEEAVILRDIDEYATQPASESYLASLGLTEDSGKLAHE</sequence>
<keyword evidence="3" id="KW-1185">Reference proteome</keyword>
<dbReference type="PROSITE" id="PS50097">
    <property type="entry name" value="BTB"/>
    <property type="match status" value="1"/>
</dbReference>
<dbReference type="EMBL" id="KE720941">
    <property type="protein sequence ID" value="ERF73694.1"/>
    <property type="molecule type" value="Genomic_DNA"/>
</dbReference>
<name>U1HWD7_ENDPU</name>
<proteinExistence type="predicted"/>
<gene>
    <name evidence="2" type="ORF">EPUS_00948</name>
</gene>
<reference evidence="3" key="1">
    <citation type="journal article" date="2014" name="BMC Genomics">
        <title>Genome characteristics reveal the impact of lichenization on lichen-forming fungus Endocarpon pusillum Hedwig (Verrucariales, Ascomycota).</title>
        <authorList>
            <person name="Wang Y.-Y."/>
            <person name="Liu B."/>
            <person name="Zhang X.-Y."/>
            <person name="Zhou Q.-M."/>
            <person name="Zhang T."/>
            <person name="Li H."/>
            <person name="Yu Y.-F."/>
            <person name="Zhang X.-L."/>
            <person name="Hao X.-Y."/>
            <person name="Wang M."/>
            <person name="Wang L."/>
            <person name="Wei J.-C."/>
        </authorList>
    </citation>
    <scope>NUCLEOTIDE SEQUENCE [LARGE SCALE GENOMIC DNA]</scope>
    <source>
        <strain evidence="3">Z07020 / HMAS-L-300199</strain>
    </source>
</reference>
<feature type="domain" description="BTB" evidence="1">
    <location>
        <begin position="11"/>
        <end position="81"/>
    </location>
</feature>
<dbReference type="OrthoDB" id="10558949at2759"/>
<dbReference type="Proteomes" id="UP000019373">
    <property type="component" value="Unassembled WGS sequence"/>
</dbReference>
<evidence type="ECO:0000259" key="1">
    <source>
        <dbReference type="PROSITE" id="PS50097"/>
    </source>
</evidence>
<dbReference type="RefSeq" id="XP_007800697.1">
    <property type="nucleotide sequence ID" value="XM_007802506.1"/>
</dbReference>
<protein>
    <recommendedName>
        <fullName evidence="1">BTB domain-containing protein</fullName>
    </recommendedName>
</protein>
<dbReference type="AlphaFoldDB" id="U1HWD7"/>
<evidence type="ECO:0000313" key="2">
    <source>
        <dbReference type="EMBL" id="ERF73694.1"/>
    </source>
</evidence>
<dbReference type="CDD" id="cd18186">
    <property type="entry name" value="BTB_POZ_ZBTB_KLHL-like"/>
    <property type="match status" value="1"/>
</dbReference>
<accession>U1HWD7</accession>
<dbReference type="HOGENOM" id="CLU_542937_0_0_1"/>
<dbReference type="GeneID" id="19236007"/>
<organism evidence="2 3">
    <name type="scientific">Endocarpon pusillum (strain Z07020 / HMAS-L-300199)</name>
    <name type="common">Lichen-forming fungus</name>
    <dbReference type="NCBI Taxonomy" id="1263415"/>
    <lineage>
        <taxon>Eukaryota</taxon>
        <taxon>Fungi</taxon>
        <taxon>Dikarya</taxon>
        <taxon>Ascomycota</taxon>
        <taxon>Pezizomycotina</taxon>
        <taxon>Eurotiomycetes</taxon>
        <taxon>Chaetothyriomycetidae</taxon>
        <taxon>Verrucariales</taxon>
        <taxon>Verrucariaceae</taxon>
        <taxon>Endocarpon</taxon>
    </lineage>
</organism>
<dbReference type="InterPro" id="IPR000210">
    <property type="entry name" value="BTB/POZ_dom"/>
</dbReference>